<proteinExistence type="predicted"/>
<name>A0A6M3K4V3_9ZZZZ</name>
<dbReference type="EMBL" id="MT142283">
    <property type="protein sequence ID" value="QJA77446.1"/>
    <property type="molecule type" value="Genomic_DNA"/>
</dbReference>
<accession>A0A6M3K4V3</accession>
<protein>
    <submittedName>
        <fullName evidence="1">Uncharacterized protein</fullName>
    </submittedName>
</protein>
<dbReference type="AlphaFoldDB" id="A0A6M3K4V3"/>
<gene>
    <name evidence="1" type="ORF">MM415A01302_0021</name>
</gene>
<organism evidence="1">
    <name type="scientific">viral metagenome</name>
    <dbReference type="NCBI Taxonomy" id="1070528"/>
    <lineage>
        <taxon>unclassified sequences</taxon>
        <taxon>metagenomes</taxon>
        <taxon>organismal metagenomes</taxon>
    </lineage>
</organism>
<evidence type="ECO:0000313" key="1">
    <source>
        <dbReference type="EMBL" id="QJA77446.1"/>
    </source>
</evidence>
<reference evidence="1" key="1">
    <citation type="submission" date="2020-03" db="EMBL/GenBank/DDBJ databases">
        <title>The deep terrestrial virosphere.</title>
        <authorList>
            <person name="Holmfeldt K."/>
            <person name="Nilsson E."/>
            <person name="Simone D."/>
            <person name="Lopez-Fernandez M."/>
            <person name="Wu X."/>
            <person name="de Brujin I."/>
            <person name="Lundin D."/>
            <person name="Andersson A."/>
            <person name="Bertilsson S."/>
            <person name="Dopson M."/>
        </authorList>
    </citation>
    <scope>NUCLEOTIDE SEQUENCE</scope>
    <source>
        <strain evidence="1">MM415A01302</strain>
    </source>
</reference>
<sequence>MLDIRDIKDIITRHMNDQPYEIRCSQCGYDSVYTTEIDSDYDLKIQVEPCKFCTDSEANEESE</sequence>